<evidence type="ECO:0000259" key="2">
    <source>
        <dbReference type="Pfam" id="PF00561"/>
    </source>
</evidence>
<evidence type="ECO:0000313" key="3">
    <source>
        <dbReference type="EMBL" id="SUE16367.1"/>
    </source>
</evidence>
<dbReference type="Proteomes" id="UP000254569">
    <property type="component" value="Unassembled WGS sequence"/>
</dbReference>
<dbReference type="AlphaFoldDB" id="A0A379M240"/>
<accession>A0A379M240</accession>
<gene>
    <name evidence="3" type="primary">dehH1_2</name>
    <name evidence="3" type="ORF">NCTC13296_03245</name>
</gene>
<organism evidence="3 4">
    <name type="scientific">Rhodococcus gordoniae</name>
    <dbReference type="NCBI Taxonomy" id="223392"/>
    <lineage>
        <taxon>Bacteria</taxon>
        <taxon>Bacillati</taxon>
        <taxon>Actinomycetota</taxon>
        <taxon>Actinomycetes</taxon>
        <taxon>Mycobacteriales</taxon>
        <taxon>Nocardiaceae</taxon>
        <taxon>Rhodococcus</taxon>
    </lineage>
</organism>
<dbReference type="EC" id="3.8.1.3" evidence="3"/>
<dbReference type="Gene3D" id="3.40.50.1820">
    <property type="entry name" value="alpha/beta hydrolase"/>
    <property type="match status" value="1"/>
</dbReference>
<sequence length="280" mass="30958">MEERITTVERDGLRFDIRDDGPLDGEPIVLLHGFPQDSRSWDAVAPHLHAAGYRTFAPDQRGYSPGARPPRRRDYLLELLVDDVVALVEAVPGGRAHVVGHDWGAAVAWVLAAHRPELVRTVTAVSVPHPAAFLRSFVTGPQLLRSWYMLVFQLPWIPEILLGKETVARRMLSGTGQPSAATDRDVARLKDRAAVRAGVNWYRAVPLSNPKWSFAKVTVPTLMVWSDKDSAIGPGGVEATARYVTGPYRRETLVGTSHWIPDEEPEKLARLVLEHVAAHG</sequence>
<dbReference type="SUPFAM" id="SSF53474">
    <property type="entry name" value="alpha/beta-Hydrolases"/>
    <property type="match status" value="1"/>
</dbReference>
<protein>
    <submittedName>
        <fullName evidence="3">Epoxide hydrolase</fullName>
        <ecNumber evidence="3">3.8.1.3</ecNumber>
    </submittedName>
</protein>
<proteinExistence type="predicted"/>
<dbReference type="EMBL" id="UGVI01000001">
    <property type="protein sequence ID" value="SUE16367.1"/>
    <property type="molecule type" value="Genomic_DNA"/>
</dbReference>
<dbReference type="PANTHER" id="PTHR43329">
    <property type="entry name" value="EPOXIDE HYDROLASE"/>
    <property type="match status" value="1"/>
</dbReference>
<reference evidence="3 4" key="1">
    <citation type="submission" date="2018-06" db="EMBL/GenBank/DDBJ databases">
        <authorList>
            <consortium name="Pathogen Informatics"/>
            <person name="Doyle S."/>
        </authorList>
    </citation>
    <scope>NUCLEOTIDE SEQUENCE [LARGE SCALE GENOMIC DNA]</scope>
    <source>
        <strain evidence="3 4">NCTC13296</strain>
    </source>
</reference>
<evidence type="ECO:0000256" key="1">
    <source>
        <dbReference type="ARBA" id="ARBA00022801"/>
    </source>
</evidence>
<feature type="domain" description="AB hydrolase-1" evidence="2">
    <location>
        <begin position="27"/>
        <end position="265"/>
    </location>
</feature>
<dbReference type="PRINTS" id="PR00412">
    <property type="entry name" value="EPOXHYDRLASE"/>
</dbReference>
<dbReference type="InterPro" id="IPR000639">
    <property type="entry name" value="Epox_hydrolase-like"/>
</dbReference>
<dbReference type="GO" id="GO:0018785">
    <property type="term" value="F:haloacetate dehalogenase activity"/>
    <property type="evidence" value="ECO:0007669"/>
    <property type="project" value="UniProtKB-EC"/>
</dbReference>
<dbReference type="OrthoDB" id="2987348at2"/>
<dbReference type="Pfam" id="PF00561">
    <property type="entry name" value="Abhydrolase_1"/>
    <property type="match status" value="1"/>
</dbReference>
<keyword evidence="4" id="KW-1185">Reference proteome</keyword>
<name>A0A379M240_9NOCA</name>
<evidence type="ECO:0000313" key="4">
    <source>
        <dbReference type="Proteomes" id="UP000254569"/>
    </source>
</evidence>
<dbReference type="InterPro" id="IPR029058">
    <property type="entry name" value="AB_hydrolase_fold"/>
</dbReference>
<keyword evidence="1 3" id="KW-0378">Hydrolase</keyword>
<dbReference type="InterPro" id="IPR000073">
    <property type="entry name" value="AB_hydrolase_1"/>
</dbReference>
<dbReference type="RefSeq" id="WP_064062898.1">
    <property type="nucleotide sequence ID" value="NZ_CP101467.1"/>
</dbReference>